<evidence type="ECO:0000313" key="6">
    <source>
        <dbReference type="EMBL" id="WDM71693.1"/>
    </source>
</evidence>
<dbReference type="Proteomes" id="UP001214201">
    <property type="component" value="Chromosome"/>
</dbReference>
<protein>
    <submittedName>
        <fullName evidence="6">Flagellar hook basal-body protein</fullName>
    </submittedName>
</protein>
<evidence type="ECO:0000256" key="1">
    <source>
        <dbReference type="ARBA" id="ARBA00004117"/>
    </source>
</evidence>
<keyword evidence="6" id="KW-0969">Cilium</keyword>
<organism evidence="6 7">
    <name type="scientific">Xanthomonas cucurbitae</name>
    <dbReference type="NCBI Taxonomy" id="56453"/>
    <lineage>
        <taxon>Bacteria</taxon>
        <taxon>Pseudomonadati</taxon>
        <taxon>Pseudomonadota</taxon>
        <taxon>Gammaproteobacteria</taxon>
        <taxon>Lysobacterales</taxon>
        <taxon>Lysobacteraceae</taxon>
        <taxon>Xanthomonas</taxon>
    </lineage>
</organism>
<evidence type="ECO:0000313" key="7">
    <source>
        <dbReference type="Proteomes" id="UP001214201"/>
    </source>
</evidence>
<evidence type="ECO:0000259" key="5">
    <source>
        <dbReference type="Pfam" id="PF06429"/>
    </source>
</evidence>
<reference evidence="6 7" key="1">
    <citation type="submission" date="2021-08" db="EMBL/GenBank/DDBJ databases">
        <title>Genome sequences of Xanthomonas cucurbitae isolates from 5 Midwestern US states.</title>
        <authorList>
            <person name="Hind S.R."/>
        </authorList>
    </citation>
    <scope>NUCLEOTIDE SEQUENCE [LARGE SCALE GENOMIC DNA]</scope>
    <source>
        <strain evidence="6 7">OH_261</strain>
    </source>
</reference>
<dbReference type="PANTHER" id="PTHR30435">
    <property type="entry name" value="FLAGELLAR PROTEIN"/>
    <property type="match status" value="1"/>
</dbReference>
<dbReference type="InterPro" id="IPR020013">
    <property type="entry name" value="Flagellar_FlgE/F/G"/>
</dbReference>
<keyword evidence="3 4" id="KW-0975">Bacterial flagellum</keyword>
<dbReference type="PANTHER" id="PTHR30435:SF19">
    <property type="entry name" value="FLAGELLAR BASAL-BODY ROD PROTEIN FLGG"/>
    <property type="match status" value="1"/>
</dbReference>
<dbReference type="InterPro" id="IPR037925">
    <property type="entry name" value="FlgE/F/G-like"/>
</dbReference>
<comment type="subcellular location">
    <subcellularLocation>
        <location evidence="1 4">Bacterial flagellum basal body</location>
    </subcellularLocation>
</comment>
<proteinExistence type="inferred from homology"/>
<keyword evidence="7" id="KW-1185">Reference proteome</keyword>
<sequence>MSDTIQAISRSLNADIEALTAVSQNVANLNTPGYQSVRARGDFAAASGATSTRVTVQRSDGAVRETGRGLDLALRGNGFFITQQGGQQHLLRMGSFVRGADGTLRTRQGAAVQTDAGTLILPRSDIRVDAQGGIWDGESLLARLRIVDVAEPAKLIPTDNGYRYEGEFAQWKGTVQQGGVEQSNVDAAAETMQMIELSRHAESVQRVISLYDRAMDTGINRIGDN</sequence>
<evidence type="ECO:0000256" key="3">
    <source>
        <dbReference type="ARBA" id="ARBA00023143"/>
    </source>
</evidence>
<accession>A0ABY7YCV0</accession>
<comment type="similarity">
    <text evidence="2 4">Belongs to the flagella basal body rod proteins family.</text>
</comment>
<dbReference type="NCBIfam" id="TIGR03506">
    <property type="entry name" value="FlgEFG_subfam"/>
    <property type="match status" value="1"/>
</dbReference>
<keyword evidence="6" id="KW-0282">Flagellum</keyword>
<gene>
    <name evidence="6" type="ORF">K6978_00280</name>
</gene>
<evidence type="ECO:0000256" key="2">
    <source>
        <dbReference type="ARBA" id="ARBA00009677"/>
    </source>
</evidence>
<dbReference type="InterPro" id="IPR010930">
    <property type="entry name" value="Flg_bb/hook_C_dom"/>
</dbReference>
<dbReference type="SUPFAM" id="SSF117143">
    <property type="entry name" value="Flagellar hook protein flgE"/>
    <property type="match status" value="1"/>
</dbReference>
<dbReference type="EMBL" id="CP082214">
    <property type="protein sequence ID" value="WDM71693.1"/>
    <property type="molecule type" value="Genomic_DNA"/>
</dbReference>
<dbReference type="Pfam" id="PF06429">
    <property type="entry name" value="Flg_bbr_C"/>
    <property type="match status" value="1"/>
</dbReference>
<name>A0ABY7YCV0_9XANT</name>
<feature type="domain" description="Flagellar basal-body/hook protein C-terminal" evidence="5">
    <location>
        <begin position="176"/>
        <end position="220"/>
    </location>
</feature>
<keyword evidence="6" id="KW-0966">Cell projection</keyword>
<evidence type="ECO:0000256" key="4">
    <source>
        <dbReference type="RuleBase" id="RU362116"/>
    </source>
</evidence>